<evidence type="ECO:0000313" key="2">
    <source>
        <dbReference type="Proteomes" id="UP001259803"/>
    </source>
</evidence>
<organism evidence="1 2">
    <name type="scientific">Croceicoccus esteveae</name>
    <dbReference type="NCBI Taxonomy" id="3075597"/>
    <lineage>
        <taxon>Bacteria</taxon>
        <taxon>Pseudomonadati</taxon>
        <taxon>Pseudomonadota</taxon>
        <taxon>Alphaproteobacteria</taxon>
        <taxon>Sphingomonadales</taxon>
        <taxon>Erythrobacteraceae</taxon>
        <taxon>Croceicoccus</taxon>
    </lineage>
</organism>
<keyword evidence="2" id="KW-1185">Reference proteome</keyword>
<gene>
    <name evidence="1" type="ORF">RM533_07095</name>
</gene>
<proteinExistence type="predicted"/>
<sequence>MSADEAMVPWNCAMPARTDEPRSFSAATISHCVVELSGGQHRIAVSVSPETRFVLITRKQNATLVTIQDVLLWQTRPSL</sequence>
<comment type="caution">
    <text evidence="1">The sequence shown here is derived from an EMBL/GenBank/DDBJ whole genome shotgun (WGS) entry which is preliminary data.</text>
</comment>
<accession>A0ABU2ZH68</accession>
<dbReference type="EMBL" id="JAVRHS010000004">
    <property type="protein sequence ID" value="MDT0575949.1"/>
    <property type="molecule type" value="Genomic_DNA"/>
</dbReference>
<dbReference type="RefSeq" id="WP_311340530.1">
    <property type="nucleotide sequence ID" value="NZ_JAVRHS010000004.1"/>
</dbReference>
<evidence type="ECO:0000313" key="1">
    <source>
        <dbReference type="EMBL" id="MDT0575949.1"/>
    </source>
</evidence>
<name>A0ABU2ZH68_9SPHN</name>
<dbReference type="Proteomes" id="UP001259803">
    <property type="component" value="Unassembled WGS sequence"/>
</dbReference>
<reference evidence="1 2" key="1">
    <citation type="submission" date="2023-09" db="EMBL/GenBank/DDBJ databases">
        <authorList>
            <person name="Rey-Velasco X."/>
        </authorList>
    </citation>
    <scope>NUCLEOTIDE SEQUENCE [LARGE SCALE GENOMIC DNA]</scope>
    <source>
        <strain evidence="1 2">F390</strain>
    </source>
</reference>
<protein>
    <submittedName>
        <fullName evidence="1">Uncharacterized protein</fullName>
    </submittedName>
</protein>